<dbReference type="PROSITE" id="PS00629">
    <property type="entry name" value="IMP_1"/>
    <property type="match status" value="1"/>
</dbReference>
<evidence type="ECO:0000256" key="3">
    <source>
        <dbReference type="ARBA" id="ARBA00022801"/>
    </source>
</evidence>
<dbReference type="PROSITE" id="PS00630">
    <property type="entry name" value="IMP_2"/>
    <property type="match status" value="1"/>
</dbReference>
<reference evidence="6 7" key="1">
    <citation type="journal article" date="2016" name="Nat. Commun.">
        <title>Thousands of microbial genomes shed light on interconnected biogeochemical processes in an aquifer system.</title>
        <authorList>
            <person name="Anantharaman K."/>
            <person name="Brown C.T."/>
            <person name="Hug L.A."/>
            <person name="Sharon I."/>
            <person name="Castelle C.J."/>
            <person name="Probst A.J."/>
            <person name="Thomas B.C."/>
            <person name="Singh A."/>
            <person name="Wilkins M.J."/>
            <person name="Karaoz U."/>
            <person name="Brodie E.L."/>
            <person name="Williams K.H."/>
            <person name="Hubbard S.S."/>
            <person name="Banfield J.F."/>
        </authorList>
    </citation>
    <scope>NUCLEOTIDE SEQUENCE [LARGE SCALE GENOMIC DNA]</scope>
</reference>
<dbReference type="Proteomes" id="UP000178379">
    <property type="component" value="Unassembled WGS sequence"/>
</dbReference>
<dbReference type="GO" id="GO:0008934">
    <property type="term" value="F:inositol monophosphate 1-phosphatase activity"/>
    <property type="evidence" value="ECO:0007669"/>
    <property type="project" value="TreeGrafter"/>
</dbReference>
<dbReference type="CDD" id="cd01637">
    <property type="entry name" value="IMPase_like"/>
    <property type="match status" value="1"/>
</dbReference>
<dbReference type="STRING" id="1817756.A2140_05460"/>
<dbReference type="PANTHER" id="PTHR20854">
    <property type="entry name" value="INOSITOL MONOPHOSPHATASE"/>
    <property type="match status" value="1"/>
</dbReference>
<feature type="binding site" evidence="5">
    <location>
        <position position="87"/>
    </location>
    <ligand>
        <name>Mg(2+)</name>
        <dbReference type="ChEBI" id="CHEBI:18420"/>
        <label>1</label>
        <note>catalytic</note>
    </ligand>
</feature>
<dbReference type="SUPFAM" id="SSF56655">
    <property type="entry name" value="Carbohydrate phosphatase"/>
    <property type="match status" value="1"/>
</dbReference>
<keyword evidence="2 5" id="KW-0479">Metal-binding</keyword>
<evidence type="ECO:0000256" key="1">
    <source>
        <dbReference type="ARBA" id="ARBA00009759"/>
    </source>
</evidence>
<dbReference type="InterPro" id="IPR020583">
    <property type="entry name" value="Inositol_monoP_metal-BS"/>
</dbReference>
<dbReference type="InterPro" id="IPR020550">
    <property type="entry name" value="Inositol_monophosphatase_CS"/>
</dbReference>
<dbReference type="GO" id="GO:0046872">
    <property type="term" value="F:metal ion binding"/>
    <property type="evidence" value="ECO:0007669"/>
    <property type="project" value="UniProtKB-KW"/>
</dbReference>
<gene>
    <name evidence="6" type="ORF">A2140_05460</name>
</gene>
<evidence type="ECO:0000313" key="6">
    <source>
        <dbReference type="EMBL" id="OGI41559.1"/>
    </source>
</evidence>
<sequence length="266" mass="29542">MPAPGAVEDIVRRVAREEILPRFTEVQHHVKHDGSLVTEADHATQHRLQVEFRQRWPQFDFLGEEMPAHEHERLIAGDRSLWCVDPLDGTSNFATGIPFFAVSVALLQHGRSALAVVYDPVRDECFSARPGQGAWLNGARLGTAVAPPDRPLRRAIACIDLKRLDRALAMRLVTEPPFGSQRNFGASSLEWCWLADGRFHIYLHGGQKLWDYAAASVILAEAGGHARTLDGEPVFRADLAPRSVVAGMDETLYRAWCAWLGVSPAH</sequence>
<name>A0A1F6T914_9PROT</name>
<feature type="binding site" evidence="5">
    <location>
        <position position="64"/>
    </location>
    <ligand>
        <name>Mg(2+)</name>
        <dbReference type="ChEBI" id="CHEBI:18420"/>
        <label>1</label>
        <note>catalytic</note>
    </ligand>
</feature>
<feature type="binding site" evidence="5">
    <location>
        <position position="211"/>
    </location>
    <ligand>
        <name>Mg(2+)</name>
        <dbReference type="ChEBI" id="CHEBI:18420"/>
        <label>1</label>
        <note>catalytic</note>
    </ligand>
</feature>
<dbReference type="EMBL" id="MFSQ01000007">
    <property type="protein sequence ID" value="OGI41559.1"/>
    <property type="molecule type" value="Genomic_DNA"/>
</dbReference>
<organism evidence="6 7">
    <name type="scientific">Candidatus Muproteobacteria bacterium RBG_16_62_13</name>
    <dbReference type="NCBI Taxonomy" id="1817756"/>
    <lineage>
        <taxon>Bacteria</taxon>
        <taxon>Pseudomonadati</taxon>
        <taxon>Pseudomonadota</taxon>
        <taxon>Candidatus Muproteobacteria</taxon>
    </lineage>
</organism>
<evidence type="ECO:0000256" key="4">
    <source>
        <dbReference type="ARBA" id="ARBA00022842"/>
    </source>
</evidence>
<feature type="binding site" evidence="5">
    <location>
        <position position="85"/>
    </location>
    <ligand>
        <name>Mg(2+)</name>
        <dbReference type="ChEBI" id="CHEBI:18420"/>
        <label>1</label>
        <note>catalytic</note>
    </ligand>
</feature>
<dbReference type="Gene3D" id="3.40.190.80">
    <property type="match status" value="1"/>
</dbReference>
<accession>A0A1F6T914</accession>
<dbReference type="PRINTS" id="PR00377">
    <property type="entry name" value="IMPHPHTASES"/>
</dbReference>
<comment type="similarity">
    <text evidence="1">Belongs to the inositol monophosphatase superfamily.</text>
</comment>
<feature type="binding site" evidence="5">
    <location>
        <position position="88"/>
    </location>
    <ligand>
        <name>Mg(2+)</name>
        <dbReference type="ChEBI" id="CHEBI:18420"/>
        <label>1</label>
        <note>catalytic</note>
    </ligand>
</feature>
<dbReference type="GO" id="GO:0006020">
    <property type="term" value="P:inositol metabolic process"/>
    <property type="evidence" value="ECO:0007669"/>
    <property type="project" value="TreeGrafter"/>
</dbReference>
<dbReference type="InterPro" id="IPR000760">
    <property type="entry name" value="Inositol_monophosphatase-like"/>
</dbReference>
<dbReference type="GO" id="GO:0046854">
    <property type="term" value="P:phosphatidylinositol phosphate biosynthetic process"/>
    <property type="evidence" value="ECO:0007669"/>
    <property type="project" value="InterPro"/>
</dbReference>
<evidence type="ECO:0000256" key="5">
    <source>
        <dbReference type="PIRSR" id="PIRSR600760-2"/>
    </source>
</evidence>
<dbReference type="PANTHER" id="PTHR20854:SF4">
    <property type="entry name" value="INOSITOL-1-MONOPHOSPHATASE-RELATED"/>
    <property type="match status" value="1"/>
</dbReference>
<proteinExistence type="inferred from homology"/>
<dbReference type="Gene3D" id="3.30.540.10">
    <property type="entry name" value="Fructose-1,6-Bisphosphatase, subunit A, domain 1"/>
    <property type="match status" value="1"/>
</dbReference>
<evidence type="ECO:0000256" key="2">
    <source>
        <dbReference type="ARBA" id="ARBA00022723"/>
    </source>
</evidence>
<keyword evidence="3" id="KW-0378">Hydrolase</keyword>
<comment type="cofactor">
    <cofactor evidence="5">
        <name>Mg(2+)</name>
        <dbReference type="ChEBI" id="CHEBI:18420"/>
    </cofactor>
</comment>
<dbReference type="AlphaFoldDB" id="A0A1F6T914"/>
<comment type="caution">
    <text evidence="6">The sequence shown here is derived from an EMBL/GenBank/DDBJ whole genome shotgun (WGS) entry which is preliminary data.</text>
</comment>
<evidence type="ECO:0000313" key="7">
    <source>
        <dbReference type="Proteomes" id="UP000178379"/>
    </source>
</evidence>
<protein>
    <submittedName>
        <fullName evidence="6">Inositol monophosphatase</fullName>
    </submittedName>
</protein>
<dbReference type="Pfam" id="PF00459">
    <property type="entry name" value="Inositol_P"/>
    <property type="match status" value="1"/>
</dbReference>
<keyword evidence="4 5" id="KW-0460">Magnesium</keyword>
<dbReference type="GO" id="GO:0007165">
    <property type="term" value="P:signal transduction"/>
    <property type="evidence" value="ECO:0007669"/>
    <property type="project" value="TreeGrafter"/>
</dbReference>